<organism evidence="2 3">
    <name type="scientific">Massariosphaeria phaeospora</name>
    <dbReference type="NCBI Taxonomy" id="100035"/>
    <lineage>
        <taxon>Eukaryota</taxon>
        <taxon>Fungi</taxon>
        <taxon>Dikarya</taxon>
        <taxon>Ascomycota</taxon>
        <taxon>Pezizomycotina</taxon>
        <taxon>Dothideomycetes</taxon>
        <taxon>Pleosporomycetidae</taxon>
        <taxon>Pleosporales</taxon>
        <taxon>Pleosporales incertae sedis</taxon>
        <taxon>Massariosphaeria</taxon>
    </lineage>
</organism>
<feature type="compositionally biased region" description="Basic and acidic residues" evidence="1">
    <location>
        <begin position="152"/>
        <end position="172"/>
    </location>
</feature>
<dbReference type="AlphaFoldDB" id="A0A7C8M9Z0"/>
<evidence type="ECO:0000256" key="1">
    <source>
        <dbReference type="SAM" id="MobiDB-lite"/>
    </source>
</evidence>
<protein>
    <submittedName>
        <fullName evidence="2">Uncharacterized protein</fullName>
    </submittedName>
</protein>
<accession>A0A7C8M9Z0</accession>
<comment type="caution">
    <text evidence="2">The sequence shown here is derived from an EMBL/GenBank/DDBJ whole genome shotgun (WGS) entry which is preliminary data.</text>
</comment>
<feature type="compositionally biased region" description="Polar residues" evidence="1">
    <location>
        <begin position="70"/>
        <end position="80"/>
    </location>
</feature>
<feature type="compositionally biased region" description="Polar residues" evidence="1">
    <location>
        <begin position="106"/>
        <end position="117"/>
    </location>
</feature>
<proteinExistence type="predicted"/>
<name>A0A7C8M9Z0_9PLEO</name>
<dbReference type="EMBL" id="JAADJZ010000008">
    <property type="protein sequence ID" value="KAF2873178.1"/>
    <property type="molecule type" value="Genomic_DNA"/>
</dbReference>
<keyword evidence="3" id="KW-1185">Reference proteome</keyword>
<dbReference type="OrthoDB" id="5350396at2759"/>
<feature type="compositionally biased region" description="Acidic residues" evidence="1">
    <location>
        <begin position="118"/>
        <end position="128"/>
    </location>
</feature>
<evidence type="ECO:0000313" key="3">
    <source>
        <dbReference type="Proteomes" id="UP000481861"/>
    </source>
</evidence>
<feature type="region of interest" description="Disordered" evidence="1">
    <location>
        <begin position="1"/>
        <end position="174"/>
    </location>
</feature>
<gene>
    <name evidence="2" type="ORF">BDV95DRAFT_569037</name>
</gene>
<sequence>MPPPPQKRSRSIRDFFTVSTPSGHGSTPSATNTNTAPRPPAWNVPETPQSDSSAQKPAKSPTPPTLIGKSFTTGVSSTPQPADRDTRPPPASQSSANSAGSKKRTVSNGEQVVLNSDSETDSLPELDWGEPPQGLKETRVPMPATTRSKSARHGEDELRRPGPAQKRSEKASFSRLVQAAQKIAELEQKIADGKADLDKPLDDTPPPEFIVSEEAMAQVMNNDEDPEKAKRLYLAMQRTNALHSECVFHFFQEDVFSCSPAESEFPIGSLPDHQWVENLQDQTARDQAFLTGFVQLVFKYQQLPEELASWMIEQVCIGRSPSLNARYLQLLESDHLRKLLDNARLDVVFKSIGTDMHSLNPLQQVVPSHEPHPASKRPLPPSLNSVVALLLKAAPYLQLEARSHALCILLHLCLDHSVMSDASSLHLVQDAIEAVMCNITDNANLTKVLDDIIFQLLRRISHPVLQHNLVRSLPAKSPLTAEFQRLLALSFLVYPTEVNCSTANPEAPSLILAHLRESPNFNMVRGTDYTSLAARLSLLDIGIGPGPGNVPFKHLQEDSSGKPVPCPFSPDDRAFNQKVDELAKQIKMVGNSIVESGALTDLTRLEAKDCCERLYHRLEYVVRIGGKQKADPIVSAVDSEYHQVIPKITNFYKPKDKSVNNTAGLTSIGGAVNGVANGGDTIHRDGHEDDMET</sequence>
<feature type="compositionally biased region" description="Polar residues" evidence="1">
    <location>
        <begin position="46"/>
        <end position="55"/>
    </location>
</feature>
<reference evidence="2 3" key="1">
    <citation type="submission" date="2020-01" db="EMBL/GenBank/DDBJ databases">
        <authorList>
            <consortium name="DOE Joint Genome Institute"/>
            <person name="Haridas S."/>
            <person name="Albert R."/>
            <person name="Binder M."/>
            <person name="Bloem J."/>
            <person name="Labutti K."/>
            <person name="Salamov A."/>
            <person name="Andreopoulos B."/>
            <person name="Baker S.E."/>
            <person name="Barry K."/>
            <person name="Bills G."/>
            <person name="Bluhm B.H."/>
            <person name="Cannon C."/>
            <person name="Castanera R."/>
            <person name="Culley D.E."/>
            <person name="Daum C."/>
            <person name="Ezra D."/>
            <person name="Gonzalez J.B."/>
            <person name="Henrissat B."/>
            <person name="Kuo A."/>
            <person name="Liang C."/>
            <person name="Lipzen A."/>
            <person name="Lutzoni F."/>
            <person name="Magnuson J."/>
            <person name="Mondo S."/>
            <person name="Nolan M."/>
            <person name="Ohm R."/>
            <person name="Pangilinan J."/>
            <person name="Park H.-J.H."/>
            <person name="Ramirez L."/>
            <person name="Alfaro M."/>
            <person name="Sun H."/>
            <person name="Tritt A."/>
            <person name="Yoshinaga Y."/>
            <person name="Zwiers L.-H.L."/>
            <person name="Turgeon B.G."/>
            <person name="Goodwin S.B."/>
            <person name="Spatafora J.W."/>
            <person name="Crous P.W."/>
            <person name="Grigoriev I.V."/>
        </authorList>
    </citation>
    <scope>NUCLEOTIDE SEQUENCE [LARGE SCALE GENOMIC DNA]</scope>
    <source>
        <strain evidence="2 3">CBS 611.86</strain>
    </source>
</reference>
<feature type="compositionally biased region" description="Polar residues" evidence="1">
    <location>
        <begin position="17"/>
        <end position="36"/>
    </location>
</feature>
<dbReference type="Proteomes" id="UP000481861">
    <property type="component" value="Unassembled WGS sequence"/>
</dbReference>
<evidence type="ECO:0000313" key="2">
    <source>
        <dbReference type="EMBL" id="KAF2873178.1"/>
    </source>
</evidence>